<organism evidence="1 2">
    <name type="scientific">Lentilactobacillus parafarraginis DSM 18390 = JCM 14109</name>
    <dbReference type="NCBI Taxonomy" id="1423786"/>
    <lineage>
        <taxon>Bacteria</taxon>
        <taxon>Bacillati</taxon>
        <taxon>Bacillota</taxon>
        <taxon>Bacilli</taxon>
        <taxon>Lactobacillales</taxon>
        <taxon>Lactobacillaceae</taxon>
        <taxon>Lentilactobacillus</taxon>
    </lineage>
</organism>
<proteinExistence type="predicted"/>
<dbReference type="PATRIC" id="fig|1423786.4.peg.2444"/>
<dbReference type="EMBL" id="AZFZ01000058">
    <property type="protein sequence ID" value="KRM41430.1"/>
    <property type="molecule type" value="Genomic_DNA"/>
</dbReference>
<accession>A0A0R1YNS1</accession>
<comment type="caution">
    <text evidence="1">The sequence shown here is derived from an EMBL/GenBank/DDBJ whole genome shotgun (WGS) entry which is preliminary data.</text>
</comment>
<reference evidence="1 2" key="1">
    <citation type="journal article" date="2015" name="Genome Announc.">
        <title>Expanding the biotechnology potential of lactobacilli through comparative genomics of 213 strains and associated genera.</title>
        <authorList>
            <person name="Sun Z."/>
            <person name="Harris H.M."/>
            <person name="McCann A."/>
            <person name="Guo C."/>
            <person name="Argimon S."/>
            <person name="Zhang W."/>
            <person name="Yang X."/>
            <person name="Jeffery I.B."/>
            <person name="Cooney J.C."/>
            <person name="Kagawa T.F."/>
            <person name="Liu W."/>
            <person name="Song Y."/>
            <person name="Salvetti E."/>
            <person name="Wrobel A."/>
            <person name="Rasinkangas P."/>
            <person name="Parkhill J."/>
            <person name="Rea M.C."/>
            <person name="O'Sullivan O."/>
            <person name="Ritari J."/>
            <person name="Douillard F.P."/>
            <person name="Paul Ross R."/>
            <person name="Yang R."/>
            <person name="Briner A.E."/>
            <person name="Felis G.E."/>
            <person name="de Vos W.M."/>
            <person name="Barrangou R."/>
            <person name="Klaenhammer T.R."/>
            <person name="Caufield P.W."/>
            <person name="Cui Y."/>
            <person name="Zhang H."/>
            <person name="O'Toole P.W."/>
        </authorList>
    </citation>
    <scope>NUCLEOTIDE SEQUENCE [LARGE SCALE GENOMIC DNA]</scope>
    <source>
        <strain evidence="1 2">DSM 18390</strain>
    </source>
</reference>
<dbReference type="Proteomes" id="UP000051010">
    <property type="component" value="Unassembled WGS sequence"/>
</dbReference>
<sequence length="130" mass="15299">MMRREVIKMSESNQDWKDALGSKEKFADWINNYFREHQELVGNYETPSYYEYYTVTLDSKEGLIITLKTGLNQTSDVNAPLPFKDVEHISVENFRQLILNKKFEDQSETLTDVFSQMLAKKPNAHINRDE</sequence>
<dbReference type="AlphaFoldDB" id="A0A0R1YNS1"/>
<name>A0A0R1YNS1_9LACO</name>
<protein>
    <submittedName>
        <fullName evidence="1">Uncharacterized protein</fullName>
    </submittedName>
</protein>
<evidence type="ECO:0000313" key="1">
    <source>
        <dbReference type="EMBL" id="KRM41430.1"/>
    </source>
</evidence>
<gene>
    <name evidence="1" type="ORF">FD47_GL002326</name>
</gene>
<evidence type="ECO:0000313" key="2">
    <source>
        <dbReference type="Proteomes" id="UP000051010"/>
    </source>
</evidence>